<dbReference type="PROSITE" id="PS51257">
    <property type="entry name" value="PROKAR_LIPOPROTEIN"/>
    <property type="match status" value="1"/>
</dbReference>
<dbReference type="InterPro" id="IPR011249">
    <property type="entry name" value="Metalloenz_LuxS/M16"/>
</dbReference>
<protein>
    <submittedName>
        <fullName evidence="6">Zinc protease</fullName>
        <ecNumber evidence="6">3.4.24.-</ecNumber>
    </submittedName>
</protein>
<dbReference type="EC" id="3.4.24.-" evidence="6"/>
<comment type="caution">
    <text evidence="6">The sequence shown here is derived from an EMBL/GenBank/DDBJ whole genome shotgun (WGS) entry which is preliminary data.</text>
</comment>
<dbReference type="InterPro" id="IPR011765">
    <property type="entry name" value="Pept_M16_N"/>
</dbReference>
<feature type="domain" description="Peptidase M16 C-terminal" evidence="5">
    <location>
        <begin position="687"/>
        <end position="858"/>
    </location>
</feature>
<dbReference type="RefSeq" id="WP_183201846.1">
    <property type="nucleotide sequence ID" value="NZ_BAAAER010000002.1"/>
</dbReference>
<keyword evidence="7" id="KW-1185">Reference proteome</keyword>
<keyword evidence="2" id="KW-0482">Metalloprotease</keyword>
<evidence type="ECO:0000256" key="1">
    <source>
        <dbReference type="ARBA" id="ARBA00007261"/>
    </source>
</evidence>
<dbReference type="Gene3D" id="3.30.830.10">
    <property type="entry name" value="Metalloenzyme, LuxS/M16 peptidase-like"/>
    <property type="match status" value="4"/>
</dbReference>
<dbReference type="GO" id="GO:0006508">
    <property type="term" value="P:proteolysis"/>
    <property type="evidence" value="ECO:0007669"/>
    <property type="project" value="UniProtKB-KW"/>
</dbReference>
<dbReference type="Pfam" id="PF00675">
    <property type="entry name" value="Peptidase_M16"/>
    <property type="match status" value="2"/>
</dbReference>
<proteinExistence type="inferred from homology"/>
<feature type="chain" id="PRO_5031506547" evidence="3">
    <location>
        <begin position="23"/>
        <end position="962"/>
    </location>
</feature>
<feature type="domain" description="Peptidase M16 C-terminal" evidence="5">
    <location>
        <begin position="224"/>
        <end position="403"/>
    </location>
</feature>
<feature type="signal peptide" evidence="3">
    <location>
        <begin position="1"/>
        <end position="22"/>
    </location>
</feature>
<dbReference type="GO" id="GO:0008237">
    <property type="term" value="F:metallopeptidase activity"/>
    <property type="evidence" value="ECO:0007669"/>
    <property type="project" value="UniProtKB-KW"/>
</dbReference>
<organism evidence="6 7">
    <name type="scientific">Brevundimonas lenta</name>
    <dbReference type="NCBI Taxonomy" id="424796"/>
    <lineage>
        <taxon>Bacteria</taxon>
        <taxon>Pseudomonadati</taxon>
        <taxon>Pseudomonadota</taxon>
        <taxon>Alphaproteobacteria</taxon>
        <taxon>Caulobacterales</taxon>
        <taxon>Caulobacteraceae</taxon>
        <taxon>Brevundimonas</taxon>
    </lineage>
</organism>
<sequence length="962" mass="101955">MKSRLILTAAASALLAGVSACATVSAPQQQAVAAPVLTCAPTPAPAAVAPGEVPPLGFRECVLPNGMKVYTLKDASTSNVTVQVWYRVGSKDDPAGRSGFAHLFEHLMFKSTKNMPTETFDRLTEDVGGFNNASTWDDFTNYYEVVPANHLERLLFAESDRLGSLVVDADVFASERDVVKEEYRQSYLANPYARFFGLFAPQTIYENHPYRRPGIGSIEELNAATIDDVRRFHATYYRPDNAVLIVAGNFDQAKLDGWIEQYFAGLTNPATALPANNVVEAEPTGPREATFYGANVPLPAVMLAWRTVPYGDPDRAALTVLDGILSTGESSRLYQSLVYEKQIAAQASSSPDFAQQAGNLTAYAIMADGKTPEEGLAALRAEVARFRDEPVSAAELAEAKNELVADILRSREGVDDRANALGFALMWDGDAAAADQEVAALQAVTAADVQRVANRYLTEQRMITMRYLPADEAHPPSEQNKDVDAPVHVADLAPAGEPTVLLPEAERAAIPTPGPEVSPATPAVADFRLDNGLRVLVAPTEGVPLISARLGFDAGTRNDGRLPGLATMTAGLLTQGTTTRSAPQIAAEIEGLGATVGAGAGVDFTNVYANSPADVFPQTLALMADVVRNPAFAAEELDRQQSQTLDGLRVTLTQPGPVASQAVGRVIYGDAAYGAPGSGTVTSVPAITREDVARFHQSYFSPKDATLVFSGAITTEQARTLAQQAFGDWRDTRVATVTATNPAGAALAPRVVVIDQPGAGQAAVVAAVRGISRADADYFPLSLGNTVLGGGYSSRLNQEVRIKRGLSYGAGSSLGARAEEGVFTASAQTRNDAVPAVADLILEEINRMGTERTTETDLSPRRAVMIGGFGRSLETVDGLGGFVANLALYDLPMSELAAYAGNVRAVTPEQIEAAFARHLPGSEASVVIVGDAAQFIEALRAKYPNVEVIPLSSLNLDRATLQ</sequence>
<reference evidence="6 7" key="1">
    <citation type="submission" date="2020-08" db="EMBL/GenBank/DDBJ databases">
        <title>Genomic Encyclopedia of Type Strains, Phase IV (KMG-IV): sequencing the most valuable type-strain genomes for metagenomic binning, comparative biology and taxonomic classification.</title>
        <authorList>
            <person name="Goeker M."/>
        </authorList>
    </citation>
    <scope>NUCLEOTIDE SEQUENCE [LARGE SCALE GENOMIC DNA]</scope>
    <source>
        <strain evidence="6 7">DSM 23960</strain>
    </source>
</reference>
<dbReference type="Proteomes" id="UP000529946">
    <property type="component" value="Unassembled WGS sequence"/>
</dbReference>
<dbReference type="Pfam" id="PF05193">
    <property type="entry name" value="Peptidase_M16_C"/>
    <property type="match status" value="2"/>
</dbReference>
<keyword evidence="6" id="KW-0645">Protease</keyword>
<dbReference type="AlphaFoldDB" id="A0A7W6JA11"/>
<dbReference type="InterPro" id="IPR007863">
    <property type="entry name" value="Peptidase_M16_C"/>
</dbReference>
<keyword evidence="3" id="KW-0732">Signal</keyword>
<name>A0A7W6JA11_9CAUL</name>
<dbReference type="EMBL" id="JACIDM010000001">
    <property type="protein sequence ID" value="MBB4081310.1"/>
    <property type="molecule type" value="Genomic_DNA"/>
</dbReference>
<evidence type="ECO:0000256" key="2">
    <source>
        <dbReference type="ARBA" id="ARBA00023049"/>
    </source>
</evidence>
<keyword evidence="6" id="KW-0378">Hydrolase</keyword>
<dbReference type="GO" id="GO:0046872">
    <property type="term" value="F:metal ion binding"/>
    <property type="evidence" value="ECO:0007669"/>
    <property type="project" value="InterPro"/>
</dbReference>
<evidence type="ECO:0000256" key="3">
    <source>
        <dbReference type="SAM" id="SignalP"/>
    </source>
</evidence>
<feature type="domain" description="Peptidase M16 N-terminal" evidence="4">
    <location>
        <begin position="545"/>
        <end position="655"/>
    </location>
</feature>
<dbReference type="PANTHER" id="PTHR11851:SF49">
    <property type="entry name" value="MITOCHONDRIAL-PROCESSING PEPTIDASE SUBUNIT ALPHA"/>
    <property type="match status" value="1"/>
</dbReference>
<dbReference type="SUPFAM" id="SSF63411">
    <property type="entry name" value="LuxS/MPP-like metallohydrolase"/>
    <property type="match status" value="4"/>
</dbReference>
<accession>A0A7W6JA11</accession>
<comment type="similarity">
    <text evidence="1">Belongs to the peptidase M16 family.</text>
</comment>
<feature type="domain" description="Peptidase M16 N-terminal" evidence="4">
    <location>
        <begin position="69"/>
        <end position="184"/>
    </location>
</feature>
<evidence type="ECO:0000313" key="6">
    <source>
        <dbReference type="EMBL" id="MBB4081310.1"/>
    </source>
</evidence>
<evidence type="ECO:0000259" key="4">
    <source>
        <dbReference type="Pfam" id="PF00675"/>
    </source>
</evidence>
<dbReference type="InterPro" id="IPR050361">
    <property type="entry name" value="MPP/UQCRC_Complex"/>
</dbReference>
<gene>
    <name evidence="6" type="ORF">GGR12_000149</name>
</gene>
<dbReference type="PANTHER" id="PTHR11851">
    <property type="entry name" value="METALLOPROTEASE"/>
    <property type="match status" value="1"/>
</dbReference>
<evidence type="ECO:0000313" key="7">
    <source>
        <dbReference type="Proteomes" id="UP000529946"/>
    </source>
</evidence>
<evidence type="ECO:0000259" key="5">
    <source>
        <dbReference type="Pfam" id="PF05193"/>
    </source>
</evidence>